<evidence type="ECO:0000313" key="2">
    <source>
        <dbReference type="EMBL" id="GIX89615.1"/>
    </source>
</evidence>
<dbReference type="EMBL" id="BPLR01021445">
    <property type="protein sequence ID" value="GIX89615.1"/>
    <property type="molecule type" value="Genomic_DNA"/>
</dbReference>
<dbReference type="AlphaFoldDB" id="A0AAV4P0U3"/>
<gene>
    <name evidence="2" type="ORF">CEXT_420731</name>
</gene>
<reference evidence="2 3" key="1">
    <citation type="submission" date="2021-06" db="EMBL/GenBank/DDBJ databases">
        <title>Caerostris extrusa draft genome.</title>
        <authorList>
            <person name="Kono N."/>
            <person name="Arakawa K."/>
        </authorList>
    </citation>
    <scope>NUCLEOTIDE SEQUENCE [LARGE SCALE GENOMIC DNA]</scope>
</reference>
<comment type="caution">
    <text evidence="2">The sequence shown here is derived from an EMBL/GenBank/DDBJ whole genome shotgun (WGS) entry which is preliminary data.</text>
</comment>
<organism evidence="2 3">
    <name type="scientific">Caerostris extrusa</name>
    <name type="common">Bark spider</name>
    <name type="synonym">Caerostris bankana</name>
    <dbReference type="NCBI Taxonomy" id="172846"/>
    <lineage>
        <taxon>Eukaryota</taxon>
        <taxon>Metazoa</taxon>
        <taxon>Ecdysozoa</taxon>
        <taxon>Arthropoda</taxon>
        <taxon>Chelicerata</taxon>
        <taxon>Arachnida</taxon>
        <taxon>Araneae</taxon>
        <taxon>Araneomorphae</taxon>
        <taxon>Entelegynae</taxon>
        <taxon>Araneoidea</taxon>
        <taxon>Araneidae</taxon>
        <taxon>Caerostris</taxon>
    </lineage>
</organism>
<evidence type="ECO:0000313" key="3">
    <source>
        <dbReference type="Proteomes" id="UP001054945"/>
    </source>
</evidence>
<dbReference type="Proteomes" id="UP001054945">
    <property type="component" value="Unassembled WGS sequence"/>
</dbReference>
<accession>A0AAV4P0U3</accession>
<keyword evidence="3" id="KW-1185">Reference proteome</keyword>
<proteinExistence type="predicted"/>
<name>A0AAV4P0U3_CAEEX</name>
<evidence type="ECO:0000256" key="1">
    <source>
        <dbReference type="SAM" id="MobiDB-lite"/>
    </source>
</evidence>
<protein>
    <submittedName>
        <fullName evidence="2">Uncharacterized protein</fullName>
    </submittedName>
</protein>
<feature type="region of interest" description="Disordered" evidence="1">
    <location>
        <begin position="1"/>
        <end position="28"/>
    </location>
</feature>
<sequence length="72" mass="7954">MTFSENPKSGRLRLTSAPAGRHQGTTYSDSVFSQVGPFKNLFHATNDGRDTDISSMWLSVDFVAARPISIDY</sequence>